<comment type="subcellular location">
    <subcellularLocation>
        <location evidence="1">Cell membrane</location>
        <topology evidence="1">Multi-pass membrane protein</topology>
    </subcellularLocation>
</comment>
<dbReference type="Pfam" id="PF13367">
    <property type="entry name" value="PrsW-protease"/>
    <property type="match status" value="1"/>
</dbReference>
<feature type="transmembrane region" description="Helical" evidence="10">
    <location>
        <begin position="212"/>
        <end position="229"/>
    </location>
</feature>
<proteinExistence type="inferred from homology"/>
<dbReference type="GO" id="GO:0006508">
    <property type="term" value="P:proteolysis"/>
    <property type="evidence" value="ECO:0007669"/>
    <property type="project" value="UniProtKB-KW"/>
</dbReference>
<feature type="transmembrane region" description="Helical" evidence="10">
    <location>
        <begin position="112"/>
        <end position="130"/>
    </location>
</feature>
<evidence type="ECO:0000256" key="6">
    <source>
        <dbReference type="ARBA" id="ARBA00022692"/>
    </source>
</evidence>
<evidence type="ECO:0000256" key="1">
    <source>
        <dbReference type="ARBA" id="ARBA00004651"/>
    </source>
</evidence>
<feature type="transmembrane region" description="Helical" evidence="10">
    <location>
        <begin position="145"/>
        <end position="166"/>
    </location>
</feature>
<comment type="similarity">
    <text evidence="2">Belongs to the protease PrsW family.</text>
</comment>
<dbReference type="AlphaFoldDB" id="A0A644XF00"/>
<keyword evidence="8 10" id="KW-1133">Transmembrane helix</keyword>
<keyword evidence="4" id="KW-1003">Cell membrane</keyword>
<dbReference type="InterPro" id="IPR026898">
    <property type="entry name" value="PrsW"/>
</dbReference>
<evidence type="ECO:0000256" key="3">
    <source>
        <dbReference type="ARBA" id="ARBA00018997"/>
    </source>
</evidence>
<evidence type="ECO:0000256" key="2">
    <source>
        <dbReference type="ARBA" id="ARBA00009165"/>
    </source>
</evidence>
<dbReference type="PANTHER" id="PTHR36844:SF1">
    <property type="entry name" value="PROTEASE PRSW"/>
    <property type="match status" value="1"/>
</dbReference>
<evidence type="ECO:0000256" key="7">
    <source>
        <dbReference type="ARBA" id="ARBA00022801"/>
    </source>
</evidence>
<evidence type="ECO:0000256" key="4">
    <source>
        <dbReference type="ARBA" id="ARBA00022475"/>
    </source>
</evidence>
<evidence type="ECO:0000256" key="8">
    <source>
        <dbReference type="ARBA" id="ARBA00022989"/>
    </source>
</evidence>
<comment type="caution">
    <text evidence="11">The sequence shown here is derived from an EMBL/GenBank/DDBJ whole genome shotgun (WGS) entry which is preliminary data.</text>
</comment>
<sequence>MLTNLPVFVTIIIYIAAAILPALFLMRYIYRKDTVEKEPAGMLISLVFLGVAAALIAILLESFGKGVLSAFLVEGTPAYTIVMAFLVVAVAEEGAKFFFLKRRTWKDPNYNYRFDGIVYSVFLSLGFAAFENISYVMGYGLTTALLRAVLAIPGHMGFAVFMGLFYGRAKLCADQGDVRGRKRNLWAAYLSAVVLHGFYDACALIGTALSALLFLAFVIVMYIVVIRMVKKQSRTDAPV</sequence>
<feature type="transmembrane region" description="Helical" evidence="10">
    <location>
        <begin position="42"/>
        <end position="60"/>
    </location>
</feature>
<dbReference type="InterPro" id="IPR023596">
    <property type="entry name" value="Peptidase_PrsW_arch/bac"/>
</dbReference>
<dbReference type="PIRSF" id="PIRSF016933">
    <property type="entry name" value="PrsW"/>
    <property type="match status" value="1"/>
</dbReference>
<keyword evidence="9 10" id="KW-0472">Membrane</keyword>
<evidence type="ECO:0000256" key="10">
    <source>
        <dbReference type="SAM" id="Phobius"/>
    </source>
</evidence>
<feature type="transmembrane region" description="Helical" evidence="10">
    <location>
        <begin position="66"/>
        <end position="91"/>
    </location>
</feature>
<accession>A0A644XF00</accession>
<feature type="transmembrane region" description="Helical" evidence="10">
    <location>
        <begin position="186"/>
        <end position="206"/>
    </location>
</feature>
<dbReference type="EMBL" id="VSSQ01002289">
    <property type="protein sequence ID" value="MPM14497.1"/>
    <property type="molecule type" value="Genomic_DNA"/>
</dbReference>
<protein>
    <recommendedName>
        <fullName evidence="3">Protease PrsW</fullName>
    </recommendedName>
</protein>
<dbReference type="GO" id="GO:0008233">
    <property type="term" value="F:peptidase activity"/>
    <property type="evidence" value="ECO:0007669"/>
    <property type="project" value="UniProtKB-KW"/>
</dbReference>
<keyword evidence="5 11" id="KW-0645">Protease</keyword>
<name>A0A644XF00_9ZZZZ</name>
<gene>
    <name evidence="11" type="primary">prsW_2</name>
    <name evidence="11" type="ORF">SDC9_60861</name>
</gene>
<keyword evidence="7 11" id="KW-0378">Hydrolase</keyword>
<feature type="transmembrane region" description="Helical" evidence="10">
    <location>
        <begin position="6"/>
        <end position="30"/>
    </location>
</feature>
<dbReference type="GO" id="GO:0005886">
    <property type="term" value="C:plasma membrane"/>
    <property type="evidence" value="ECO:0007669"/>
    <property type="project" value="UniProtKB-SubCell"/>
</dbReference>
<evidence type="ECO:0000256" key="5">
    <source>
        <dbReference type="ARBA" id="ARBA00022670"/>
    </source>
</evidence>
<evidence type="ECO:0000313" key="11">
    <source>
        <dbReference type="EMBL" id="MPM14497.1"/>
    </source>
</evidence>
<keyword evidence="6 10" id="KW-0812">Transmembrane</keyword>
<reference evidence="11" key="1">
    <citation type="submission" date="2019-08" db="EMBL/GenBank/DDBJ databases">
        <authorList>
            <person name="Kucharzyk K."/>
            <person name="Murdoch R.W."/>
            <person name="Higgins S."/>
            <person name="Loffler F."/>
        </authorList>
    </citation>
    <scope>NUCLEOTIDE SEQUENCE</scope>
</reference>
<organism evidence="11">
    <name type="scientific">bioreactor metagenome</name>
    <dbReference type="NCBI Taxonomy" id="1076179"/>
    <lineage>
        <taxon>unclassified sequences</taxon>
        <taxon>metagenomes</taxon>
        <taxon>ecological metagenomes</taxon>
    </lineage>
</organism>
<dbReference type="PANTHER" id="PTHR36844">
    <property type="entry name" value="PROTEASE PRSW"/>
    <property type="match status" value="1"/>
</dbReference>
<evidence type="ECO:0000256" key="9">
    <source>
        <dbReference type="ARBA" id="ARBA00023136"/>
    </source>
</evidence>